<accession>A0A1T3J7D8</accession>
<keyword evidence="5" id="KW-1185">Reference proteome</keyword>
<dbReference type="Pfam" id="PF00583">
    <property type="entry name" value="Acetyltransf_1"/>
    <property type="match status" value="1"/>
</dbReference>
<dbReference type="CDD" id="cd04301">
    <property type="entry name" value="NAT_SF"/>
    <property type="match status" value="1"/>
</dbReference>
<dbReference type="eggNOG" id="COG0456">
    <property type="taxonomic scope" value="Bacteria"/>
</dbReference>
<keyword evidence="2" id="KW-0012">Acyltransferase</keyword>
<evidence type="ECO:0000256" key="1">
    <source>
        <dbReference type="ARBA" id="ARBA00022679"/>
    </source>
</evidence>
<dbReference type="InterPro" id="IPR050832">
    <property type="entry name" value="Bact_Acetyltransf"/>
</dbReference>
<evidence type="ECO:0000313" key="5">
    <source>
        <dbReference type="Proteomes" id="UP000188947"/>
    </source>
</evidence>
<dbReference type="OrthoDB" id="9803233at2"/>
<dbReference type="STRING" id="238.BBD35_02400"/>
<dbReference type="PANTHER" id="PTHR43877">
    <property type="entry name" value="AMINOALKYLPHOSPHONATE N-ACETYLTRANSFERASE-RELATED-RELATED"/>
    <property type="match status" value="1"/>
</dbReference>
<gene>
    <name evidence="4" type="ORF">BMF97_01710</name>
</gene>
<dbReference type="AlphaFoldDB" id="A0A1T3J7D8"/>
<dbReference type="PROSITE" id="PS51186">
    <property type="entry name" value="GNAT"/>
    <property type="match status" value="1"/>
</dbReference>
<dbReference type="InterPro" id="IPR000182">
    <property type="entry name" value="GNAT_dom"/>
</dbReference>
<protein>
    <submittedName>
        <fullName evidence="4">GNAT family N-acetyltransferase</fullName>
    </submittedName>
</protein>
<sequence>MIKILKTNSENKDFQNLILKLDADLAERNGNNNDFFTQFNKTDQINYVIVAYFDNQPAGCGAIKVYDSNTMEVKRMFVPEEFRGRNIAMSILKNLEEWAKDLSYHKCILETGDKMPEAIGLYKKSGYQQIPNYGQYENIENSLCFEKLL</sequence>
<dbReference type="InterPro" id="IPR016181">
    <property type="entry name" value="Acyl_CoA_acyltransferase"/>
</dbReference>
<dbReference type="GO" id="GO:0016747">
    <property type="term" value="F:acyltransferase activity, transferring groups other than amino-acyl groups"/>
    <property type="evidence" value="ECO:0007669"/>
    <property type="project" value="InterPro"/>
</dbReference>
<dbReference type="Proteomes" id="UP000188947">
    <property type="component" value="Unassembled WGS sequence"/>
</dbReference>
<dbReference type="EMBL" id="MPOG01000001">
    <property type="protein sequence ID" value="OOH98012.1"/>
    <property type="molecule type" value="Genomic_DNA"/>
</dbReference>
<dbReference type="RefSeq" id="WP_070904805.1">
    <property type="nucleotide sequence ID" value="NZ_CP016378.1"/>
</dbReference>
<dbReference type="SUPFAM" id="SSF55729">
    <property type="entry name" value="Acyl-CoA N-acyltransferases (Nat)"/>
    <property type="match status" value="1"/>
</dbReference>
<dbReference type="Gene3D" id="3.40.630.30">
    <property type="match status" value="1"/>
</dbReference>
<feature type="domain" description="N-acetyltransferase" evidence="3">
    <location>
        <begin position="1"/>
        <end position="149"/>
    </location>
</feature>
<dbReference type="PANTHER" id="PTHR43877:SF2">
    <property type="entry name" value="AMINOALKYLPHOSPHONATE N-ACETYLTRANSFERASE-RELATED"/>
    <property type="match status" value="1"/>
</dbReference>
<name>A0A1T3J7D8_ELIME</name>
<proteinExistence type="predicted"/>
<reference evidence="4 5" key="1">
    <citation type="submission" date="2016-11" db="EMBL/GenBank/DDBJ databases">
        <title>Genome sequence and comparative genomic analysis of clinical strain Elizabethkingia meningoseptica 61421 PRCM.</title>
        <authorList>
            <person name="Wang M."/>
            <person name="Hu S."/>
            <person name="Cao L."/>
            <person name="Jiang T."/>
            <person name="Zhou Y."/>
            <person name="Ming D."/>
        </authorList>
    </citation>
    <scope>NUCLEOTIDE SEQUENCE [LARGE SCALE GENOMIC DNA]</scope>
    <source>
        <strain evidence="4 5">61421 PRCM</strain>
    </source>
</reference>
<evidence type="ECO:0000259" key="3">
    <source>
        <dbReference type="PROSITE" id="PS51186"/>
    </source>
</evidence>
<evidence type="ECO:0000313" key="4">
    <source>
        <dbReference type="EMBL" id="OOH98012.1"/>
    </source>
</evidence>
<evidence type="ECO:0000256" key="2">
    <source>
        <dbReference type="ARBA" id="ARBA00023315"/>
    </source>
</evidence>
<organism evidence="4 5">
    <name type="scientific">Elizabethkingia meningoseptica</name>
    <name type="common">Chryseobacterium meningosepticum</name>
    <dbReference type="NCBI Taxonomy" id="238"/>
    <lineage>
        <taxon>Bacteria</taxon>
        <taxon>Pseudomonadati</taxon>
        <taxon>Bacteroidota</taxon>
        <taxon>Flavobacteriia</taxon>
        <taxon>Flavobacteriales</taxon>
        <taxon>Weeksellaceae</taxon>
        <taxon>Elizabethkingia</taxon>
    </lineage>
</organism>
<keyword evidence="1 4" id="KW-0808">Transferase</keyword>
<comment type="caution">
    <text evidence="4">The sequence shown here is derived from an EMBL/GenBank/DDBJ whole genome shotgun (WGS) entry which is preliminary data.</text>
</comment>